<protein>
    <submittedName>
        <fullName evidence="1">Uncharacterized protein</fullName>
    </submittedName>
</protein>
<gene>
    <name evidence="1" type="ORF">QBC38DRAFT_521653</name>
</gene>
<proteinExistence type="predicted"/>
<keyword evidence="2" id="KW-1185">Reference proteome</keyword>
<reference evidence="1" key="2">
    <citation type="submission" date="2023-05" db="EMBL/GenBank/DDBJ databases">
        <authorList>
            <consortium name="Lawrence Berkeley National Laboratory"/>
            <person name="Steindorff A."/>
            <person name="Hensen N."/>
            <person name="Bonometti L."/>
            <person name="Westerberg I."/>
            <person name="Brannstrom I.O."/>
            <person name="Guillou S."/>
            <person name="Cros-Aarteil S."/>
            <person name="Calhoun S."/>
            <person name="Haridas S."/>
            <person name="Kuo A."/>
            <person name="Mondo S."/>
            <person name="Pangilinan J."/>
            <person name="Riley R."/>
            <person name="Labutti K."/>
            <person name="Andreopoulos B."/>
            <person name="Lipzen A."/>
            <person name="Chen C."/>
            <person name="Yanf M."/>
            <person name="Daum C."/>
            <person name="Ng V."/>
            <person name="Clum A."/>
            <person name="Ohm R."/>
            <person name="Martin F."/>
            <person name="Silar P."/>
            <person name="Natvig D."/>
            <person name="Lalanne C."/>
            <person name="Gautier V."/>
            <person name="Ament-Velasquez S.L."/>
            <person name="Kruys A."/>
            <person name="Hutchinson M.I."/>
            <person name="Powell A.J."/>
            <person name="Barry K."/>
            <person name="Miller A.N."/>
            <person name="Grigoriev I.V."/>
            <person name="Debuchy R."/>
            <person name="Gladieux P."/>
            <person name="Thoren M.H."/>
            <person name="Johannesson H."/>
        </authorList>
    </citation>
    <scope>NUCLEOTIDE SEQUENCE</scope>
    <source>
        <strain evidence="1">CBS 990.96</strain>
    </source>
</reference>
<reference evidence="1" key="1">
    <citation type="journal article" date="2023" name="Mol. Phylogenet. Evol.">
        <title>Genome-scale phylogeny and comparative genomics of the fungal order Sordariales.</title>
        <authorList>
            <person name="Hensen N."/>
            <person name="Bonometti L."/>
            <person name="Westerberg I."/>
            <person name="Brannstrom I.O."/>
            <person name="Guillou S."/>
            <person name="Cros-Aarteil S."/>
            <person name="Calhoun S."/>
            <person name="Haridas S."/>
            <person name="Kuo A."/>
            <person name="Mondo S."/>
            <person name="Pangilinan J."/>
            <person name="Riley R."/>
            <person name="LaButti K."/>
            <person name="Andreopoulos B."/>
            <person name="Lipzen A."/>
            <person name="Chen C."/>
            <person name="Yan M."/>
            <person name="Daum C."/>
            <person name="Ng V."/>
            <person name="Clum A."/>
            <person name="Steindorff A."/>
            <person name="Ohm R.A."/>
            <person name="Martin F."/>
            <person name="Silar P."/>
            <person name="Natvig D.O."/>
            <person name="Lalanne C."/>
            <person name="Gautier V."/>
            <person name="Ament-Velasquez S.L."/>
            <person name="Kruys A."/>
            <person name="Hutchinson M.I."/>
            <person name="Powell A.J."/>
            <person name="Barry K."/>
            <person name="Miller A.N."/>
            <person name="Grigoriev I.V."/>
            <person name="Debuchy R."/>
            <person name="Gladieux P."/>
            <person name="Hiltunen Thoren M."/>
            <person name="Johannesson H."/>
        </authorList>
    </citation>
    <scope>NUCLEOTIDE SEQUENCE</scope>
    <source>
        <strain evidence="1">CBS 990.96</strain>
    </source>
</reference>
<accession>A0AAN6YLV4</accession>
<dbReference type="EMBL" id="MU865527">
    <property type="protein sequence ID" value="KAK4221643.1"/>
    <property type="molecule type" value="Genomic_DNA"/>
</dbReference>
<dbReference type="PANTHER" id="PTHR10039">
    <property type="entry name" value="AMELOGENIN"/>
    <property type="match status" value="1"/>
</dbReference>
<evidence type="ECO:0000313" key="2">
    <source>
        <dbReference type="Proteomes" id="UP001301958"/>
    </source>
</evidence>
<dbReference type="Proteomes" id="UP001301958">
    <property type="component" value="Unassembled WGS sequence"/>
</dbReference>
<evidence type="ECO:0000313" key="1">
    <source>
        <dbReference type="EMBL" id="KAK4221643.1"/>
    </source>
</evidence>
<organism evidence="1 2">
    <name type="scientific">Podospora fimiseda</name>
    <dbReference type="NCBI Taxonomy" id="252190"/>
    <lineage>
        <taxon>Eukaryota</taxon>
        <taxon>Fungi</taxon>
        <taxon>Dikarya</taxon>
        <taxon>Ascomycota</taxon>
        <taxon>Pezizomycotina</taxon>
        <taxon>Sordariomycetes</taxon>
        <taxon>Sordariomycetidae</taxon>
        <taxon>Sordariales</taxon>
        <taxon>Podosporaceae</taxon>
        <taxon>Podospora</taxon>
    </lineage>
</organism>
<name>A0AAN6YLV4_9PEZI</name>
<dbReference type="AlphaFoldDB" id="A0AAN6YLV4"/>
<sequence>MEAAGLTVGVIALAGVFKDIIDLSPFQRFKRTSPRSPSFRDQIGHRESCPSAMGNTRWASKIDFVPASNEQHRTRESTGPFDQGSSSGFNQGILFISFLAQFKHIMMIVSSRPIPECVSAFSQHPHLMLDHLTRDDINLYVDGQLRGHPDVKRLLLSHYRETAAILDDIFGKGDGEGLADGDHVGELRRFVDALPEELGEMFERMLGRRKSRNMEQGAKILKICYYETIRSDSRSLDKFPFIGLAGLDENMNSTETTKSNRGTGGVWGRKKRFIALGYHSGSIYAPDSLGVFEHQWFQAIYKPALQCGHWEVRFAPGLRCRSNAYSSACNRDTALGGLTQHASDIFTELGVFVNKLREDEDPGVVPESASFFDEHSFFEKHGHYDSLHLGVILAAEFGAEGFLGRHLDIVAELSEAAHRLSKWYSTVPLLDAWKEIKGKGRTHCYVYDRDYDRDHDYDHATTTTATTTMTMTTITTTTTGLMRASH</sequence>
<comment type="caution">
    <text evidence="1">The sequence shown here is derived from an EMBL/GenBank/DDBJ whole genome shotgun (WGS) entry which is preliminary data.</text>
</comment>
<dbReference type="PANTHER" id="PTHR10039:SF5">
    <property type="entry name" value="NACHT DOMAIN-CONTAINING PROTEIN"/>
    <property type="match status" value="1"/>
</dbReference>